<dbReference type="PANTHER" id="PTHR23514:SF3">
    <property type="entry name" value="BYPASS OF STOP CODON PROTEIN 6"/>
    <property type="match status" value="1"/>
</dbReference>
<dbReference type="InterPro" id="IPR020846">
    <property type="entry name" value="MFS_dom"/>
</dbReference>
<name>A0ABS5AYD4_9STRE</name>
<evidence type="ECO:0000313" key="10">
    <source>
        <dbReference type="Proteomes" id="UP001519349"/>
    </source>
</evidence>
<protein>
    <submittedName>
        <fullName evidence="9">MFS transporter</fullName>
    </submittedName>
</protein>
<evidence type="ECO:0000256" key="4">
    <source>
        <dbReference type="ARBA" id="ARBA00022692"/>
    </source>
</evidence>
<evidence type="ECO:0000256" key="7">
    <source>
        <dbReference type="SAM" id="Phobius"/>
    </source>
</evidence>
<proteinExistence type="inferred from homology"/>
<dbReference type="PROSITE" id="PS50850">
    <property type="entry name" value="MFS"/>
    <property type="match status" value="1"/>
</dbReference>
<keyword evidence="4 7" id="KW-0812">Transmembrane</keyword>
<feature type="transmembrane region" description="Helical" evidence="7">
    <location>
        <begin position="209"/>
        <end position="234"/>
    </location>
</feature>
<feature type="transmembrane region" description="Helical" evidence="7">
    <location>
        <begin position="304"/>
        <end position="328"/>
    </location>
</feature>
<evidence type="ECO:0000256" key="1">
    <source>
        <dbReference type="ARBA" id="ARBA00004651"/>
    </source>
</evidence>
<accession>A0ABS5AYD4</accession>
<reference evidence="9 10" key="1">
    <citation type="submission" date="2018-05" db="EMBL/GenBank/DDBJ databases">
        <title>Draft genome sequence of Streptococcus panodentis CCUG 70867T.</title>
        <authorList>
            <person name="Salva-Serra F."/>
            <person name="Mendez V."/>
            <person name="Jaen-Luchoro D."/>
            <person name="Gonzales-Siles L."/>
            <person name="Karlsson R."/>
            <person name="Engstrom-Jakobsson H."/>
            <person name="Busquets A."/>
            <person name="Gomila M."/>
            <person name="Pineiro-Iglesias B."/>
            <person name="Bennasar-Figueras A."/>
            <person name="Seeger M."/>
            <person name="Moore E."/>
        </authorList>
    </citation>
    <scope>NUCLEOTIDE SEQUENCE [LARGE SCALE GENOMIC DNA]</scope>
    <source>
        <strain evidence="9 10">CCUG 70867</strain>
    </source>
</reference>
<feature type="transmembrane region" description="Helical" evidence="7">
    <location>
        <begin position="49"/>
        <end position="68"/>
    </location>
</feature>
<dbReference type="Proteomes" id="UP001519349">
    <property type="component" value="Unassembled WGS sequence"/>
</dbReference>
<feature type="transmembrane region" description="Helical" evidence="7">
    <location>
        <begin position="166"/>
        <end position="188"/>
    </location>
</feature>
<feature type="transmembrane region" description="Helical" evidence="7">
    <location>
        <begin position="277"/>
        <end position="298"/>
    </location>
</feature>
<comment type="subcellular location">
    <subcellularLocation>
        <location evidence="1">Cell membrane</location>
        <topology evidence="1">Multi-pass membrane protein</topology>
    </subcellularLocation>
</comment>
<evidence type="ECO:0000256" key="5">
    <source>
        <dbReference type="ARBA" id="ARBA00022989"/>
    </source>
</evidence>
<dbReference type="InterPro" id="IPR036259">
    <property type="entry name" value="MFS_trans_sf"/>
</dbReference>
<feature type="transmembrane region" description="Helical" evidence="7">
    <location>
        <begin position="340"/>
        <end position="359"/>
    </location>
</feature>
<feature type="transmembrane region" description="Helical" evidence="7">
    <location>
        <begin position="365"/>
        <end position="386"/>
    </location>
</feature>
<dbReference type="PANTHER" id="PTHR23514">
    <property type="entry name" value="BYPASS OF STOP CODON PROTEIN 6"/>
    <property type="match status" value="1"/>
</dbReference>
<evidence type="ECO:0000259" key="8">
    <source>
        <dbReference type="PROSITE" id="PS50850"/>
    </source>
</evidence>
<dbReference type="SUPFAM" id="SSF103473">
    <property type="entry name" value="MFS general substrate transporter"/>
    <property type="match status" value="1"/>
</dbReference>
<feature type="transmembrane region" description="Helical" evidence="7">
    <location>
        <begin position="7"/>
        <end position="29"/>
    </location>
</feature>
<dbReference type="RefSeq" id="WP_128837261.1">
    <property type="nucleotide sequence ID" value="NZ_QFAY01000018.1"/>
</dbReference>
<feature type="domain" description="Major facilitator superfamily (MFS) profile" evidence="8">
    <location>
        <begin position="11"/>
        <end position="391"/>
    </location>
</feature>
<dbReference type="EMBL" id="QFAY01000018">
    <property type="protein sequence ID" value="MBP2621441.1"/>
    <property type="molecule type" value="Genomic_DNA"/>
</dbReference>
<comment type="similarity">
    <text evidence="2">Belongs to the major facilitator superfamily.</text>
</comment>
<evidence type="ECO:0000256" key="2">
    <source>
        <dbReference type="ARBA" id="ARBA00008335"/>
    </source>
</evidence>
<keyword evidence="6 7" id="KW-0472">Membrane</keyword>
<keyword evidence="3" id="KW-0813">Transport</keyword>
<feature type="transmembrane region" description="Helical" evidence="7">
    <location>
        <begin position="135"/>
        <end position="154"/>
    </location>
</feature>
<evidence type="ECO:0000256" key="6">
    <source>
        <dbReference type="ARBA" id="ARBA00023136"/>
    </source>
</evidence>
<organism evidence="9 10">
    <name type="scientific">Streptococcus panodentis</name>
    <dbReference type="NCBI Taxonomy" id="1581472"/>
    <lineage>
        <taxon>Bacteria</taxon>
        <taxon>Bacillati</taxon>
        <taxon>Bacillota</taxon>
        <taxon>Bacilli</taxon>
        <taxon>Lactobacillales</taxon>
        <taxon>Streptococcaceae</taxon>
        <taxon>Streptococcus</taxon>
    </lineage>
</organism>
<feature type="transmembrane region" description="Helical" evidence="7">
    <location>
        <begin position="101"/>
        <end position="123"/>
    </location>
</feature>
<feature type="transmembrane region" description="Helical" evidence="7">
    <location>
        <begin position="249"/>
        <end position="270"/>
    </location>
</feature>
<dbReference type="Pfam" id="PF07690">
    <property type="entry name" value="MFS_1"/>
    <property type="match status" value="1"/>
</dbReference>
<dbReference type="Gene3D" id="1.20.1250.20">
    <property type="entry name" value="MFS general substrate transporter like domains"/>
    <property type="match status" value="2"/>
</dbReference>
<feature type="transmembrane region" description="Helical" evidence="7">
    <location>
        <begin position="77"/>
        <end position="95"/>
    </location>
</feature>
<gene>
    <name evidence="9" type="ORF">DHL47_08945</name>
</gene>
<evidence type="ECO:0000313" key="9">
    <source>
        <dbReference type="EMBL" id="MBP2621441.1"/>
    </source>
</evidence>
<evidence type="ECO:0000256" key="3">
    <source>
        <dbReference type="ARBA" id="ARBA00022448"/>
    </source>
</evidence>
<comment type="caution">
    <text evidence="9">The sequence shown here is derived from an EMBL/GenBank/DDBJ whole genome shotgun (WGS) entry which is preliminary data.</text>
</comment>
<dbReference type="InterPro" id="IPR051788">
    <property type="entry name" value="MFS_Transporter"/>
</dbReference>
<sequence length="401" mass="44744">MQKSNQTYLPLIGSLYINYLFQGIAAIAISQNLALFQKQWSASLSQVTLVISAIGLGRIISLNFSGWFSDRFSRKQTVLIGVIAYCLFFFGIVWTNHYLPAFLVALLAGVGNAFLDTSTYPIVVESFPSENDNSALSVLNKAFISIGQFIFPFITRWTIQQHLYFGWTFLMCALGLLLNLFFLRRFAYPDRQDLAEKKPIRSQLPRAKIGAEGAALMLFSFVSVSLFNVFILWIPSFSEQVLSIKNEDSLLFVSIYSIASFVSVFLTSFIVKRKANIAKLILICLLATALSLGGMLLFPSLQSIVLASLTVGVFAAGGIWQLGLALLLEFFPQSKGMVTSFYSLTTAISVMVTPYLTGLMAERSIYQVFAYDFFLALVGFLAILLVKYRYEKVFSKENVTI</sequence>
<keyword evidence="5 7" id="KW-1133">Transmembrane helix</keyword>
<dbReference type="InterPro" id="IPR011701">
    <property type="entry name" value="MFS"/>
</dbReference>
<keyword evidence="10" id="KW-1185">Reference proteome</keyword>